<comment type="subcellular location">
    <subcellularLocation>
        <location evidence="1">Cell membrane</location>
        <topology evidence="1">Multi-pass membrane protein</topology>
    </subcellularLocation>
</comment>
<keyword evidence="3" id="KW-0328">Glycosyltransferase</keyword>
<dbReference type="PANTHER" id="PTHR33908:SF3">
    <property type="entry name" value="UNDECAPRENYL PHOSPHATE-ALPHA-4-AMINO-4-DEOXY-L-ARABINOSE ARABINOSYL TRANSFERASE"/>
    <property type="match status" value="1"/>
</dbReference>
<comment type="caution">
    <text evidence="9">The sequence shown here is derived from an EMBL/GenBank/DDBJ whole genome shotgun (WGS) entry which is preliminary data.</text>
</comment>
<feature type="transmembrane region" description="Helical" evidence="8">
    <location>
        <begin position="111"/>
        <end position="132"/>
    </location>
</feature>
<evidence type="ECO:0000256" key="6">
    <source>
        <dbReference type="ARBA" id="ARBA00022989"/>
    </source>
</evidence>
<evidence type="ECO:0000256" key="5">
    <source>
        <dbReference type="ARBA" id="ARBA00022692"/>
    </source>
</evidence>
<evidence type="ECO:0000313" key="10">
    <source>
        <dbReference type="Proteomes" id="UP001523262"/>
    </source>
</evidence>
<keyword evidence="5 8" id="KW-0812">Transmembrane</keyword>
<reference evidence="9 10" key="1">
    <citation type="submission" date="2022-06" db="EMBL/GenBank/DDBJ databases">
        <authorList>
            <person name="Jeon C.O."/>
        </authorList>
    </citation>
    <scope>NUCLEOTIDE SEQUENCE [LARGE SCALE GENOMIC DNA]</scope>
    <source>
        <strain evidence="9 10">KCTC 13943</strain>
    </source>
</reference>
<dbReference type="PANTHER" id="PTHR33908">
    <property type="entry name" value="MANNOSYLTRANSFERASE YKCB-RELATED"/>
    <property type="match status" value="1"/>
</dbReference>
<evidence type="ECO:0000256" key="7">
    <source>
        <dbReference type="ARBA" id="ARBA00023136"/>
    </source>
</evidence>
<proteinExistence type="predicted"/>
<organism evidence="9 10">
    <name type="scientific">Neobacillus pocheonensis</name>
    <dbReference type="NCBI Taxonomy" id="363869"/>
    <lineage>
        <taxon>Bacteria</taxon>
        <taxon>Bacillati</taxon>
        <taxon>Bacillota</taxon>
        <taxon>Bacilli</taxon>
        <taxon>Bacillales</taxon>
        <taxon>Bacillaceae</taxon>
        <taxon>Neobacillus</taxon>
    </lineage>
</organism>
<protein>
    <submittedName>
        <fullName evidence="9">Uncharacterized protein</fullName>
    </submittedName>
</protein>
<dbReference type="InterPro" id="IPR050297">
    <property type="entry name" value="LipidA_mod_glycosyltrf_83"/>
</dbReference>
<feature type="transmembrane region" description="Helical" evidence="8">
    <location>
        <begin position="167"/>
        <end position="186"/>
    </location>
</feature>
<evidence type="ECO:0000256" key="8">
    <source>
        <dbReference type="SAM" id="Phobius"/>
    </source>
</evidence>
<accession>A0ABT0WBF6</accession>
<keyword evidence="2" id="KW-1003">Cell membrane</keyword>
<evidence type="ECO:0000256" key="1">
    <source>
        <dbReference type="ARBA" id="ARBA00004651"/>
    </source>
</evidence>
<keyword evidence="7 8" id="KW-0472">Membrane</keyword>
<feature type="transmembrane region" description="Helical" evidence="8">
    <location>
        <begin position="83"/>
        <end position="104"/>
    </location>
</feature>
<gene>
    <name evidence="9" type="ORF">NDK43_08090</name>
</gene>
<dbReference type="EMBL" id="JAMQCR010000001">
    <property type="protein sequence ID" value="MCM2532357.1"/>
    <property type="molecule type" value="Genomic_DNA"/>
</dbReference>
<keyword evidence="6 8" id="KW-1133">Transmembrane helix</keyword>
<keyword evidence="10" id="KW-1185">Reference proteome</keyword>
<keyword evidence="4" id="KW-0808">Transferase</keyword>
<feature type="transmembrane region" description="Helical" evidence="8">
    <location>
        <begin position="59"/>
        <end position="77"/>
    </location>
</feature>
<dbReference type="Proteomes" id="UP001523262">
    <property type="component" value="Unassembled WGS sequence"/>
</dbReference>
<evidence type="ECO:0000256" key="2">
    <source>
        <dbReference type="ARBA" id="ARBA00022475"/>
    </source>
</evidence>
<feature type="transmembrane region" description="Helical" evidence="8">
    <location>
        <begin position="29"/>
        <end position="47"/>
    </location>
</feature>
<evidence type="ECO:0000256" key="4">
    <source>
        <dbReference type="ARBA" id="ARBA00022679"/>
    </source>
</evidence>
<evidence type="ECO:0000256" key="3">
    <source>
        <dbReference type="ARBA" id="ARBA00022676"/>
    </source>
</evidence>
<name>A0ABT0WBF6_9BACI</name>
<feature type="transmembrane region" description="Helical" evidence="8">
    <location>
        <begin position="138"/>
        <end position="160"/>
    </location>
</feature>
<evidence type="ECO:0000313" key="9">
    <source>
        <dbReference type="EMBL" id="MCM2532357.1"/>
    </source>
</evidence>
<sequence length="288" mass="30241">MGNHAGMGGNFGGSTGLTRLFNSEMGGQISWLIPAALILLVVAVWLVRRGWKSDRTVPALALWAGTFLITGVVFSFGQGTIHPYYTIALAPSIGAIIGIGVEVLWSRREQLAARIGLAAAIAVTAVWSYFLLDRTSTWNSWLRVAIFIPGGVAAIFIAVGPRLGQRLMIGAAAAGLAASLAGPFVYTMQTIATPHTGSMPSAGRQQAEMVSLVVLEAAKCQLGLIQTICPLGHSEALALEAVKCRLGPTQPIHPQGIPGTLAIPTVINMGTSNRVVLEVLMKHQAAQS</sequence>